<gene>
    <name evidence="2" type="ORF">SAMEA4384070_02786</name>
</gene>
<keyword evidence="3" id="KW-1185">Reference proteome</keyword>
<dbReference type="AlphaFoldDB" id="A0A240C3U1"/>
<dbReference type="RefSeq" id="WP_129544353.1">
    <property type="nucleotide sequence ID" value="NZ_CAMIQD010000001.1"/>
</dbReference>
<keyword evidence="1" id="KW-0472">Membrane</keyword>
<dbReference type="KEGG" id="sfj:SAMEA4384070_2786"/>
<feature type="transmembrane region" description="Helical" evidence="1">
    <location>
        <begin position="21"/>
        <end position="42"/>
    </location>
</feature>
<protein>
    <submittedName>
        <fullName evidence="2">Uncharacterized protein</fullName>
    </submittedName>
</protein>
<keyword evidence="1" id="KW-0812">Transmembrane</keyword>
<dbReference type="OrthoDB" id="9925330at2"/>
<dbReference type="Proteomes" id="UP000215134">
    <property type="component" value="Chromosome 1"/>
</dbReference>
<dbReference type="GeneID" id="75030005"/>
<accession>A0A240C3U1</accession>
<reference evidence="2 3" key="1">
    <citation type="submission" date="2017-06" db="EMBL/GenBank/DDBJ databases">
        <authorList>
            <consortium name="Pathogen Informatics"/>
        </authorList>
    </citation>
    <scope>NUCLEOTIDE SEQUENCE [LARGE SCALE GENOMIC DNA]</scope>
    <source>
        <strain evidence="2 3">NCTC12148</strain>
    </source>
</reference>
<keyword evidence="1" id="KW-1133">Transmembrane helix</keyword>
<evidence type="ECO:0000313" key="2">
    <source>
        <dbReference type="EMBL" id="SNW02439.1"/>
    </source>
</evidence>
<evidence type="ECO:0000313" key="3">
    <source>
        <dbReference type="Proteomes" id="UP000215134"/>
    </source>
</evidence>
<organism evidence="2 3">
    <name type="scientific">Serratia ficaria</name>
    <dbReference type="NCBI Taxonomy" id="61651"/>
    <lineage>
        <taxon>Bacteria</taxon>
        <taxon>Pseudomonadati</taxon>
        <taxon>Pseudomonadota</taxon>
        <taxon>Gammaproteobacteria</taxon>
        <taxon>Enterobacterales</taxon>
        <taxon>Yersiniaceae</taxon>
        <taxon>Serratia</taxon>
    </lineage>
</organism>
<name>A0A240C3U1_SERFI</name>
<dbReference type="EMBL" id="LT906479">
    <property type="protein sequence ID" value="SNW02439.1"/>
    <property type="molecule type" value="Genomic_DNA"/>
</dbReference>
<proteinExistence type="predicted"/>
<evidence type="ECO:0000256" key="1">
    <source>
        <dbReference type="SAM" id="Phobius"/>
    </source>
</evidence>
<sequence length="73" mass="8068">MRESGYDALGAISGWSLSVRTLIFVLCMLGYLLVLGYLGVFVTDKICEKSNNYTKVCRLVDISEPHIPAVQAK</sequence>